<dbReference type="AlphaFoldDB" id="A0A1U7DC54"/>
<dbReference type="Proteomes" id="UP000186559">
    <property type="component" value="Chromosome"/>
</dbReference>
<sequence length="78" mass="8965">MENFRRSHFFRVTEQVASGIRKSDSRVRRGPGMSGRLPSMRNLNTPFAMALRACRSGWFCVVSCADRKIWWVSAKSRA</sequence>
<proteinExistence type="predicted"/>
<gene>
    <name evidence="1" type="ORF">Ga0080559_TMP4923</name>
</gene>
<organism evidence="1 2">
    <name type="scientific">Salipiger profundus</name>
    <dbReference type="NCBI Taxonomy" id="1229727"/>
    <lineage>
        <taxon>Bacteria</taxon>
        <taxon>Pseudomonadati</taxon>
        <taxon>Pseudomonadota</taxon>
        <taxon>Alphaproteobacteria</taxon>
        <taxon>Rhodobacterales</taxon>
        <taxon>Roseobacteraceae</taxon>
        <taxon>Salipiger</taxon>
    </lineage>
</organism>
<dbReference type="STRING" id="1229727.Ga0080559_TMP4923"/>
<dbReference type="EMBL" id="CP014796">
    <property type="protein sequence ID" value="APX25719.1"/>
    <property type="molecule type" value="Genomic_DNA"/>
</dbReference>
<evidence type="ECO:0000313" key="2">
    <source>
        <dbReference type="Proteomes" id="UP000186559"/>
    </source>
</evidence>
<reference evidence="1 2" key="1">
    <citation type="submission" date="2016-03" db="EMBL/GenBank/DDBJ databases">
        <title>Deep-sea bacteria in the southern Pacific.</title>
        <authorList>
            <person name="Tang K."/>
        </authorList>
    </citation>
    <scope>NUCLEOTIDE SEQUENCE [LARGE SCALE GENOMIC DNA]</scope>
    <source>
        <strain evidence="1 2">JLT2016</strain>
    </source>
</reference>
<keyword evidence="2" id="KW-1185">Reference proteome</keyword>
<protein>
    <submittedName>
        <fullName evidence="1">Uncharacterized protein</fullName>
    </submittedName>
</protein>
<dbReference type="KEGG" id="tpro:Ga0080559_TMP4923"/>
<accession>A0A1U7DC54</accession>
<evidence type="ECO:0000313" key="1">
    <source>
        <dbReference type="EMBL" id="APX25719.1"/>
    </source>
</evidence>
<name>A0A1U7DC54_9RHOB</name>